<protein>
    <recommendedName>
        <fullName evidence="9">EamA domain-containing protein</fullName>
    </recommendedName>
</protein>
<evidence type="ECO:0008006" key="9">
    <source>
        <dbReference type="Google" id="ProtNLM"/>
    </source>
</evidence>
<dbReference type="GO" id="GO:0005886">
    <property type="term" value="C:plasma membrane"/>
    <property type="evidence" value="ECO:0007669"/>
    <property type="project" value="UniProtKB-SubCell"/>
</dbReference>
<dbReference type="PANTHER" id="PTHR30561">
    <property type="entry name" value="SMR FAMILY PROTON-DEPENDENT DRUG EFFLUX TRANSPORTER SUGE"/>
    <property type="match status" value="1"/>
</dbReference>
<evidence type="ECO:0000313" key="7">
    <source>
        <dbReference type="EMBL" id="KKQ18397.1"/>
    </source>
</evidence>
<evidence type="ECO:0000256" key="6">
    <source>
        <dbReference type="SAM" id="Phobius"/>
    </source>
</evidence>
<dbReference type="GO" id="GO:0022857">
    <property type="term" value="F:transmembrane transporter activity"/>
    <property type="evidence" value="ECO:0007669"/>
    <property type="project" value="InterPro"/>
</dbReference>
<comment type="caution">
    <text evidence="7">The sequence shown here is derived from an EMBL/GenBank/DDBJ whole genome shotgun (WGS) entry which is preliminary data.</text>
</comment>
<comment type="subcellular location">
    <subcellularLocation>
        <location evidence="1">Cell membrane</location>
        <topology evidence="1">Multi-pass membrane protein</topology>
    </subcellularLocation>
</comment>
<keyword evidence="3 6" id="KW-0812">Transmembrane</keyword>
<feature type="transmembrane region" description="Helical" evidence="6">
    <location>
        <begin position="41"/>
        <end position="66"/>
    </location>
</feature>
<evidence type="ECO:0000256" key="4">
    <source>
        <dbReference type="ARBA" id="ARBA00022989"/>
    </source>
</evidence>
<accession>A0A0G0FKR0</accession>
<organism evidence="7 8">
    <name type="scientific">Berkelbacteria bacterium GW2011_GWA1_36_9</name>
    <dbReference type="NCBI Taxonomy" id="1618331"/>
    <lineage>
        <taxon>Bacteria</taxon>
        <taxon>Candidatus Berkelbacteria</taxon>
    </lineage>
</organism>
<evidence type="ECO:0000313" key="8">
    <source>
        <dbReference type="Proteomes" id="UP000034508"/>
    </source>
</evidence>
<evidence type="ECO:0000256" key="1">
    <source>
        <dbReference type="ARBA" id="ARBA00004651"/>
    </source>
</evidence>
<dbReference type="Gene3D" id="1.10.3730.20">
    <property type="match status" value="1"/>
</dbReference>
<keyword evidence="2" id="KW-1003">Cell membrane</keyword>
<dbReference type="PANTHER" id="PTHR30561:SF9">
    <property type="entry name" value="4-AMINO-4-DEOXY-L-ARABINOSE-PHOSPHOUNDECAPRENOL FLIPPASE SUBUNIT ARNF-RELATED"/>
    <property type="match status" value="1"/>
</dbReference>
<feature type="transmembrane region" description="Helical" evidence="6">
    <location>
        <begin position="103"/>
        <end position="120"/>
    </location>
</feature>
<gene>
    <name evidence="7" type="ORF">US31_C0005G0047</name>
</gene>
<dbReference type="InterPro" id="IPR000390">
    <property type="entry name" value="Small_drug/metabolite_transptr"/>
</dbReference>
<feature type="transmembrane region" description="Helical" evidence="6">
    <location>
        <begin position="78"/>
        <end position="97"/>
    </location>
</feature>
<evidence type="ECO:0000256" key="2">
    <source>
        <dbReference type="ARBA" id="ARBA00022475"/>
    </source>
</evidence>
<dbReference type="InterPro" id="IPR037185">
    <property type="entry name" value="EmrE-like"/>
</dbReference>
<sequence length="122" mass="13329">MEFYKLLLASVFINVTGNILLKKGVVSFGGISSDKSQLIYGIAKAAVNPFILTGLALYSISFVIWLRVLTFNDLSKSYPIFASMVFLLTTIGSIRFLNESVSTARILGIIIMLVGIFVVARS</sequence>
<keyword evidence="4 6" id="KW-1133">Transmembrane helix</keyword>
<dbReference type="SUPFAM" id="SSF103481">
    <property type="entry name" value="Multidrug resistance efflux transporter EmrE"/>
    <property type="match status" value="1"/>
</dbReference>
<dbReference type="EMBL" id="LBSM01000005">
    <property type="protein sequence ID" value="KKQ18397.1"/>
    <property type="molecule type" value="Genomic_DNA"/>
</dbReference>
<keyword evidence="5 6" id="KW-0472">Membrane</keyword>
<dbReference type="Proteomes" id="UP000034508">
    <property type="component" value="Unassembled WGS sequence"/>
</dbReference>
<dbReference type="AlphaFoldDB" id="A0A0G0FKR0"/>
<evidence type="ECO:0000256" key="3">
    <source>
        <dbReference type="ARBA" id="ARBA00022692"/>
    </source>
</evidence>
<evidence type="ECO:0000256" key="5">
    <source>
        <dbReference type="ARBA" id="ARBA00023136"/>
    </source>
</evidence>
<reference evidence="7 8" key="1">
    <citation type="journal article" date="2015" name="Nature">
        <title>rRNA introns, odd ribosomes, and small enigmatic genomes across a large radiation of phyla.</title>
        <authorList>
            <person name="Brown C.T."/>
            <person name="Hug L.A."/>
            <person name="Thomas B.C."/>
            <person name="Sharon I."/>
            <person name="Castelle C.J."/>
            <person name="Singh A."/>
            <person name="Wilkins M.J."/>
            <person name="Williams K.H."/>
            <person name="Banfield J.F."/>
        </authorList>
    </citation>
    <scope>NUCLEOTIDE SEQUENCE [LARGE SCALE GENOMIC DNA]</scope>
</reference>
<proteinExistence type="predicted"/>
<name>A0A0G0FKR0_9BACT</name>